<evidence type="ECO:0000313" key="4">
    <source>
        <dbReference type="Proteomes" id="UP000838324"/>
    </source>
</evidence>
<evidence type="ECO:0000256" key="2">
    <source>
        <dbReference type="SAM" id="SignalP"/>
    </source>
</evidence>
<name>A0ABM9BR14_9BACL</name>
<feature type="compositionally biased region" description="Low complexity" evidence="1">
    <location>
        <begin position="42"/>
        <end position="59"/>
    </location>
</feature>
<dbReference type="EMBL" id="CAKMMG010000001">
    <property type="protein sequence ID" value="CAH1192029.1"/>
    <property type="molecule type" value="Genomic_DNA"/>
</dbReference>
<dbReference type="NCBIfam" id="NF041742">
    <property type="entry name" value="WGxxGxxG_fam"/>
    <property type="match status" value="1"/>
</dbReference>
<keyword evidence="2" id="KW-0732">Signal</keyword>
<feature type="signal peptide" evidence="2">
    <location>
        <begin position="1"/>
        <end position="23"/>
    </location>
</feature>
<organism evidence="3 4">
    <name type="scientific">Paenibacillus auburnensis</name>
    <dbReference type="NCBI Taxonomy" id="2905649"/>
    <lineage>
        <taxon>Bacteria</taxon>
        <taxon>Bacillati</taxon>
        <taxon>Bacillota</taxon>
        <taxon>Bacilli</taxon>
        <taxon>Bacillales</taxon>
        <taxon>Paenibacillaceae</taxon>
        <taxon>Paenibacillus</taxon>
    </lineage>
</organism>
<reference evidence="3" key="1">
    <citation type="submission" date="2022-01" db="EMBL/GenBank/DDBJ databases">
        <authorList>
            <person name="Criscuolo A."/>
        </authorList>
    </citation>
    <scope>NUCLEOTIDE SEQUENCE</scope>
    <source>
        <strain evidence="3">CIP111892</strain>
    </source>
</reference>
<accession>A0ABM9BR14</accession>
<dbReference type="NCBIfam" id="NF038039">
    <property type="entry name" value="WGxxGxxG-CTERM"/>
    <property type="match status" value="1"/>
</dbReference>
<feature type="chain" id="PRO_5046922849" description="MYXO-CTERM domain-containing protein" evidence="2">
    <location>
        <begin position="24"/>
        <end position="103"/>
    </location>
</feature>
<evidence type="ECO:0008006" key="5">
    <source>
        <dbReference type="Google" id="ProtNLM"/>
    </source>
</evidence>
<evidence type="ECO:0000313" key="3">
    <source>
        <dbReference type="EMBL" id="CAH1192029.1"/>
    </source>
</evidence>
<feature type="region of interest" description="Disordered" evidence="1">
    <location>
        <begin position="42"/>
        <end position="66"/>
    </location>
</feature>
<keyword evidence="4" id="KW-1185">Reference proteome</keyword>
<dbReference type="RefSeq" id="WP_236330031.1">
    <property type="nucleotide sequence ID" value="NZ_CAKMMG010000001.1"/>
</dbReference>
<comment type="caution">
    <text evidence="3">The sequence shown here is derived from an EMBL/GenBank/DDBJ whole genome shotgun (WGS) entry which is preliminary data.</text>
</comment>
<evidence type="ECO:0000256" key="1">
    <source>
        <dbReference type="SAM" id="MobiDB-lite"/>
    </source>
</evidence>
<proteinExistence type="predicted"/>
<protein>
    <recommendedName>
        <fullName evidence="5">MYXO-CTERM domain-containing protein</fullName>
    </recommendedName>
</protein>
<dbReference type="Proteomes" id="UP000838324">
    <property type="component" value="Unassembled WGS sequence"/>
</dbReference>
<gene>
    <name evidence="3" type="ORF">PAECIP111892_00826</name>
</gene>
<sequence length="103" mass="10990">MKKAAAFASVVCLSLVLSIPAFANQEQTNQGTQVRFVVNQTNGNLNTNNGNVTGNQNTTAAKGDGNYRAQAVGDNDRDTNWSWLGLLGLLGLAGLRKKSHERS</sequence>